<name>A0A1R3H308_9ROSI</name>
<evidence type="ECO:0000256" key="6">
    <source>
        <dbReference type="ARBA" id="ARBA00022777"/>
    </source>
</evidence>
<evidence type="ECO:0000313" key="11">
    <source>
        <dbReference type="EMBL" id="OMO64724.1"/>
    </source>
</evidence>
<protein>
    <recommendedName>
        <fullName evidence="2 8">Thymidine kinase</fullName>
        <ecNumber evidence="2 8">2.7.1.21</ecNumber>
    </recommendedName>
</protein>
<dbReference type="Proteomes" id="UP000187203">
    <property type="component" value="Unassembled WGS sequence"/>
</dbReference>
<keyword evidence="6 8" id="KW-0418">Kinase</keyword>
<evidence type="ECO:0000256" key="2">
    <source>
        <dbReference type="ARBA" id="ARBA00012118"/>
    </source>
</evidence>
<keyword evidence="7 8" id="KW-0067">ATP-binding</keyword>
<comment type="caution">
    <text evidence="11">The sequence shown here is derived from an EMBL/GenBank/DDBJ whole genome shotgun (WGS) entry which is preliminary data.</text>
</comment>
<dbReference type="InterPro" id="IPR027417">
    <property type="entry name" value="P-loop_NTPase"/>
</dbReference>
<sequence length="76" mass="8374">MPLPKPTIYSVPNRKLHSETSQSSSPCGEVHVIVGPMFAGKTTTLLRRIQAESTNGRFEPRFSLALSVHVIVIELD</sequence>
<evidence type="ECO:0000256" key="1">
    <source>
        <dbReference type="ARBA" id="ARBA00007587"/>
    </source>
</evidence>
<evidence type="ECO:0000256" key="5">
    <source>
        <dbReference type="ARBA" id="ARBA00022741"/>
    </source>
</evidence>
<dbReference type="SUPFAM" id="SSF52540">
    <property type="entry name" value="P-loop containing nucleoside triphosphate hydrolases"/>
    <property type="match status" value="1"/>
</dbReference>
<accession>A0A1R3H308</accession>
<reference evidence="12" key="1">
    <citation type="submission" date="2013-09" db="EMBL/GenBank/DDBJ databases">
        <title>Corchorus olitorius genome sequencing.</title>
        <authorList>
            <person name="Alam M."/>
            <person name="Haque M.S."/>
            <person name="Islam M.S."/>
            <person name="Emdad E.M."/>
            <person name="Islam M.M."/>
            <person name="Ahmed B."/>
            <person name="Halim A."/>
            <person name="Hossen Q.M.M."/>
            <person name="Hossain M.Z."/>
            <person name="Ahmed R."/>
            <person name="Khan M.M."/>
            <person name="Islam R."/>
            <person name="Rashid M.M."/>
            <person name="Khan S.A."/>
            <person name="Rahman M.S."/>
            <person name="Alam M."/>
            <person name="Yahiya A.S."/>
            <person name="Khan M.S."/>
            <person name="Azam M.S."/>
            <person name="Haque T."/>
            <person name="Lashkar M.Z.H."/>
            <person name="Akhand A.I."/>
            <person name="Morshed G."/>
            <person name="Roy S."/>
            <person name="Uddin K.S."/>
            <person name="Rabeya T."/>
            <person name="Hossain A.S."/>
            <person name="Chowdhury A."/>
            <person name="Snigdha A.R."/>
            <person name="Mortoza M.S."/>
            <person name="Matin S.A."/>
            <person name="Hoque S.M.E."/>
            <person name="Islam M.K."/>
            <person name="Roy D.K."/>
            <person name="Haider R."/>
            <person name="Moosa M.M."/>
            <person name="Elias S.M."/>
            <person name="Hasan A.M."/>
            <person name="Jahan S."/>
            <person name="Shafiuddin M."/>
            <person name="Mahmood N."/>
            <person name="Shommy N.S."/>
        </authorList>
    </citation>
    <scope>NUCLEOTIDE SEQUENCE [LARGE SCALE GENOMIC DNA]</scope>
    <source>
        <strain evidence="12">cv. O-4</strain>
    </source>
</reference>
<proteinExistence type="inferred from homology"/>
<organism evidence="11 12">
    <name type="scientific">Corchorus olitorius</name>
    <dbReference type="NCBI Taxonomy" id="93759"/>
    <lineage>
        <taxon>Eukaryota</taxon>
        <taxon>Viridiplantae</taxon>
        <taxon>Streptophyta</taxon>
        <taxon>Embryophyta</taxon>
        <taxon>Tracheophyta</taxon>
        <taxon>Spermatophyta</taxon>
        <taxon>Magnoliopsida</taxon>
        <taxon>eudicotyledons</taxon>
        <taxon>Gunneridae</taxon>
        <taxon>Pentapetalae</taxon>
        <taxon>rosids</taxon>
        <taxon>malvids</taxon>
        <taxon>Malvales</taxon>
        <taxon>Malvaceae</taxon>
        <taxon>Grewioideae</taxon>
        <taxon>Apeibeae</taxon>
        <taxon>Corchorus</taxon>
    </lineage>
</organism>
<dbReference type="AlphaFoldDB" id="A0A1R3H308"/>
<evidence type="ECO:0000313" key="12">
    <source>
        <dbReference type="Proteomes" id="UP000187203"/>
    </source>
</evidence>
<gene>
    <name evidence="11" type="ORF">COLO4_31910</name>
</gene>
<dbReference type="GO" id="GO:0005524">
    <property type="term" value="F:ATP binding"/>
    <property type="evidence" value="ECO:0007669"/>
    <property type="project" value="UniProtKB-KW"/>
</dbReference>
<evidence type="ECO:0000256" key="9">
    <source>
        <dbReference type="RuleBase" id="RU004165"/>
    </source>
</evidence>
<dbReference type="GO" id="GO:0004797">
    <property type="term" value="F:thymidine kinase activity"/>
    <property type="evidence" value="ECO:0007669"/>
    <property type="project" value="UniProtKB-EC"/>
</dbReference>
<dbReference type="EC" id="2.7.1.21" evidence="2 8"/>
<dbReference type="Gene3D" id="3.40.50.300">
    <property type="entry name" value="P-loop containing nucleotide triphosphate hydrolases"/>
    <property type="match status" value="1"/>
</dbReference>
<keyword evidence="4 8" id="KW-0808">Transferase</keyword>
<keyword evidence="3 8" id="KW-0237">DNA synthesis</keyword>
<dbReference type="PANTHER" id="PTHR11441">
    <property type="entry name" value="THYMIDINE KINASE"/>
    <property type="match status" value="1"/>
</dbReference>
<evidence type="ECO:0000256" key="3">
    <source>
        <dbReference type="ARBA" id="ARBA00022634"/>
    </source>
</evidence>
<dbReference type="EMBL" id="AWUE01020882">
    <property type="protein sequence ID" value="OMO64724.1"/>
    <property type="molecule type" value="Genomic_DNA"/>
</dbReference>
<dbReference type="InterPro" id="IPR001267">
    <property type="entry name" value="Thymidine_kinase"/>
</dbReference>
<keyword evidence="5 8" id="KW-0547">Nucleotide-binding</keyword>
<dbReference type="GO" id="GO:0071897">
    <property type="term" value="P:DNA biosynthetic process"/>
    <property type="evidence" value="ECO:0007669"/>
    <property type="project" value="UniProtKB-KW"/>
</dbReference>
<comment type="similarity">
    <text evidence="1 9">Belongs to the thymidine kinase family.</text>
</comment>
<dbReference type="OrthoDB" id="439028at2759"/>
<keyword evidence="12" id="KW-1185">Reference proteome</keyword>
<evidence type="ECO:0000256" key="4">
    <source>
        <dbReference type="ARBA" id="ARBA00022679"/>
    </source>
</evidence>
<dbReference type="STRING" id="93759.A0A1R3H308"/>
<evidence type="ECO:0000256" key="10">
    <source>
        <dbReference type="SAM" id="MobiDB-lite"/>
    </source>
</evidence>
<dbReference type="PANTHER" id="PTHR11441:SF0">
    <property type="entry name" value="THYMIDINE KINASE, CYTOSOLIC"/>
    <property type="match status" value="1"/>
</dbReference>
<feature type="region of interest" description="Disordered" evidence="10">
    <location>
        <begin position="1"/>
        <end position="25"/>
    </location>
</feature>
<dbReference type="GO" id="GO:0046104">
    <property type="term" value="P:thymidine metabolic process"/>
    <property type="evidence" value="ECO:0007669"/>
    <property type="project" value="TreeGrafter"/>
</dbReference>
<dbReference type="Pfam" id="PF00265">
    <property type="entry name" value="TK"/>
    <property type="match status" value="1"/>
</dbReference>
<evidence type="ECO:0000256" key="7">
    <source>
        <dbReference type="ARBA" id="ARBA00022840"/>
    </source>
</evidence>
<evidence type="ECO:0000256" key="8">
    <source>
        <dbReference type="RuleBase" id="RU000544"/>
    </source>
</evidence>
<comment type="catalytic activity">
    <reaction evidence="8">
        <text>thymidine + ATP = dTMP + ADP + H(+)</text>
        <dbReference type="Rhea" id="RHEA:19129"/>
        <dbReference type="ChEBI" id="CHEBI:15378"/>
        <dbReference type="ChEBI" id="CHEBI:17748"/>
        <dbReference type="ChEBI" id="CHEBI:30616"/>
        <dbReference type="ChEBI" id="CHEBI:63528"/>
        <dbReference type="ChEBI" id="CHEBI:456216"/>
        <dbReference type="EC" id="2.7.1.21"/>
    </reaction>
</comment>